<dbReference type="OrthoDB" id="7618770at2"/>
<sequence length="221" mass="23263">MSLIRLQIVSLMLAASAVLAGCDQIRLPGASGNTGAEPKAGEEILPPGTEEDQTPGEVELPVRPESTAADSAIDWEAARRDLAARPIETREGAFQVASGEAAPPVPVFLPSAPVSVQSGEADVRFQPMSDGYYAFFPGDKYDTIVNGTNKVVAAPGEEVAPRGDALNFQPTTTGAQVSFSRYGADYLVEFECKELTNGLPTCITQDEALAFATDLVISGTR</sequence>
<keyword evidence="2" id="KW-0732">Signal</keyword>
<name>A0A062VF82_9PROT</name>
<keyword evidence="4" id="KW-1185">Reference proteome</keyword>
<dbReference type="PROSITE" id="PS51257">
    <property type="entry name" value="PROKAR_LIPOPROTEIN"/>
    <property type="match status" value="1"/>
</dbReference>
<comment type="caution">
    <text evidence="3">The sequence shown here is derived from an EMBL/GenBank/DDBJ whole genome shotgun (WGS) entry which is preliminary data.</text>
</comment>
<evidence type="ECO:0000256" key="1">
    <source>
        <dbReference type="SAM" id="MobiDB-lite"/>
    </source>
</evidence>
<gene>
    <name evidence="3" type="ORF">HPO_16355</name>
</gene>
<feature type="signal peptide" evidence="2">
    <location>
        <begin position="1"/>
        <end position="20"/>
    </location>
</feature>
<protein>
    <submittedName>
        <fullName evidence="3">Putative lipoprotein</fullName>
    </submittedName>
</protein>
<evidence type="ECO:0000313" key="3">
    <source>
        <dbReference type="EMBL" id="KCZ97164.1"/>
    </source>
</evidence>
<feature type="region of interest" description="Disordered" evidence="1">
    <location>
        <begin position="29"/>
        <end position="67"/>
    </location>
</feature>
<proteinExistence type="predicted"/>
<dbReference type="Proteomes" id="UP000027100">
    <property type="component" value="Unassembled WGS sequence"/>
</dbReference>
<feature type="chain" id="PRO_5001619706" evidence="2">
    <location>
        <begin position="21"/>
        <end position="221"/>
    </location>
</feature>
<dbReference type="PATRIC" id="fig|1280954.3.peg.3301"/>
<evidence type="ECO:0000256" key="2">
    <source>
        <dbReference type="SAM" id="SignalP"/>
    </source>
</evidence>
<reference evidence="3 4" key="1">
    <citation type="journal article" date="2014" name="Antonie Van Leeuwenhoek">
        <title>Hyphomonas beringensis sp. nov. and Hyphomonas chukchiensis sp. nov., isolated from surface seawater of the Bering Sea and Chukchi Sea.</title>
        <authorList>
            <person name="Li C."/>
            <person name="Lai Q."/>
            <person name="Li G."/>
            <person name="Dong C."/>
            <person name="Wang J."/>
            <person name="Liao Y."/>
            <person name="Shao Z."/>
        </authorList>
    </citation>
    <scope>NUCLEOTIDE SEQUENCE [LARGE SCALE GENOMIC DNA]</scope>
    <source>
        <strain evidence="3 4">PS728</strain>
    </source>
</reference>
<dbReference type="RefSeq" id="WP_051612703.1">
    <property type="nucleotide sequence ID" value="NZ_ARYM01000024.1"/>
</dbReference>
<dbReference type="STRING" id="1280954.HPO_16355"/>
<dbReference type="AlphaFoldDB" id="A0A062VF82"/>
<evidence type="ECO:0000313" key="4">
    <source>
        <dbReference type="Proteomes" id="UP000027100"/>
    </source>
</evidence>
<organism evidence="3 4">
    <name type="scientific">Hyphomonas polymorpha PS728</name>
    <dbReference type="NCBI Taxonomy" id="1280954"/>
    <lineage>
        <taxon>Bacteria</taxon>
        <taxon>Pseudomonadati</taxon>
        <taxon>Pseudomonadota</taxon>
        <taxon>Alphaproteobacteria</taxon>
        <taxon>Hyphomonadales</taxon>
        <taxon>Hyphomonadaceae</taxon>
        <taxon>Hyphomonas</taxon>
    </lineage>
</organism>
<keyword evidence="3" id="KW-0449">Lipoprotein</keyword>
<dbReference type="EMBL" id="ARYM01000024">
    <property type="protein sequence ID" value="KCZ97164.1"/>
    <property type="molecule type" value="Genomic_DNA"/>
</dbReference>
<accession>A0A062VF82</accession>
<dbReference type="eggNOG" id="ENOG5030ZUJ">
    <property type="taxonomic scope" value="Bacteria"/>
</dbReference>